<keyword evidence="1" id="KW-0812">Transmembrane</keyword>
<evidence type="ECO:0000256" key="1">
    <source>
        <dbReference type="SAM" id="Phobius"/>
    </source>
</evidence>
<protein>
    <recommendedName>
        <fullName evidence="4">PQQ-like domain-containing protein</fullName>
    </recommendedName>
</protein>
<evidence type="ECO:0000313" key="2">
    <source>
        <dbReference type="EMBL" id="SFF49800.1"/>
    </source>
</evidence>
<dbReference type="Proteomes" id="UP000199400">
    <property type="component" value="Unassembled WGS sequence"/>
</dbReference>
<proteinExistence type="predicted"/>
<organism evidence="2 3">
    <name type="scientific">Nannocystis exedens</name>
    <dbReference type="NCBI Taxonomy" id="54"/>
    <lineage>
        <taxon>Bacteria</taxon>
        <taxon>Pseudomonadati</taxon>
        <taxon>Myxococcota</taxon>
        <taxon>Polyangia</taxon>
        <taxon>Nannocystales</taxon>
        <taxon>Nannocystaceae</taxon>
        <taxon>Nannocystis</taxon>
    </lineage>
</organism>
<evidence type="ECO:0000313" key="3">
    <source>
        <dbReference type="Proteomes" id="UP000199400"/>
    </source>
</evidence>
<sequence>MPNTRAVIIITAVAVSWAVFVFSTCDLLKGDGHEVVMSGAVPNTWDVVPFAAASVTLPDTWASLPARSADGSLFGVVQRDGAAALVKLDEATGRVLWRVALDPQPASFVRTDGWRVDEVFPAIPLTAAGDGVFLVAWARDWILVASADGALRKRGSFPEQVPSVSSVGGICRVAEGFWIGLEDGRDGGVMLSSAGELAGRRSDRPSDCPAVGDREDAEAMSPLQNAHASSEGYPAEVCGRYNKSRRQREGNEYCSDKRSDGGPERTVMLHIGDPTFRDGEEWRVVDRPAGLTAGEPDFNARIIGFELAWPHAFFDMVEWRSLTTEN</sequence>
<feature type="non-terminal residue" evidence="2">
    <location>
        <position position="326"/>
    </location>
</feature>
<keyword evidence="1" id="KW-1133">Transmembrane helix</keyword>
<feature type="transmembrane region" description="Helical" evidence="1">
    <location>
        <begin position="6"/>
        <end position="28"/>
    </location>
</feature>
<name>A0A1I2J708_9BACT</name>
<keyword evidence="1" id="KW-0472">Membrane</keyword>
<dbReference type="RefSeq" id="WP_143141605.1">
    <property type="nucleotide sequence ID" value="NZ_FOMX01000138.1"/>
</dbReference>
<gene>
    <name evidence="2" type="ORF">SAMN02745121_09194</name>
</gene>
<dbReference type="EMBL" id="FOMX01000138">
    <property type="protein sequence ID" value="SFF49800.1"/>
    <property type="molecule type" value="Genomic_DNA"/>
</dbReference>
<dbReference type="AlphaFoldDB" id="A0A1I2J708"/>
<reference evidence="3" key="1">
    <citation type="submission" date="2016-10" db="EMBL/GenBank/DDBJ databases">
        <authorList>
            <person name="Varghese N."/>
            <person name="Submissions S."/>
        </authorList>
    </citation>
    <scope>NUCLEOTIDE SEQUENCE [LARGE SCALE GENOMIC DNA]</scope>
    <source>
        <strain evidence="3">ATCC 25963</strain>
    </source>
</reference>
<evidence type="ECO:0008006" key="4">
    <source>
        <dbReference type="Google" id="ProtNLM"/>
    </source>
</evidence>
<keyword evidence="3" id="KW-1185">Reference proteome</keyword>
<accession>A0A1I2J708</accession>